<keyword evidence="2 4" id="KW-0560">Oxidoreductase</keyword>
<evidence type="ECO:0000313" key="4">
    <source>
        <dbReference type="EMBL" id="QXT62815.1"/>
    </source>
</evidence>
<evidence type="ECO:0000313" key="5">
    <source>
        <dbReference type="Proteomes" id="UP000824504"/>
    </source>
</evidence>
<accession>A0ABX8SJI7</accession>
<dbReference type="Proteomes" id="UP000824504">
    <property type="component" value="Chromosome"/>
</dbReference>
<sequence length="436" mass="45156">MRDVMVIGAGLSGLLAAIRLRQAGLSVALVHKGRGGLQLGQGTVDVLGYRPQRVARPLDELDEFLADQHRASDIAHPYAHTGADAIREGVGYLAELLGEDYLVGDAEVNVALPTAVGALRPTAYYPPSMADGVVSLDPAKPGALRAGSAVVVVGIREFKDFTPELIAGNLALNDLPGGGRLEARADWVSFPARDGEVDSTGLNIARALDDPARRGALVDQLKALGRPGETIALPAVLGHEDPTAFADLRSQVGSPLFEIPVPPPGVPGMRLNDRLTRIAKEARVEVFLGSNVLGADSAGGVLQAGVVGTTGHDTHLKARAFLLAAGGFESGTLELDSYQKVSETILGLPLAIPAGELIHDTWAGQQPLFSVGVATNDDMVVVDPATGEPVYSNLYAAGGVLAGAQRWDEKSGEGIAVASAVRAADAIISNLAGGQR</sequence>
<name>A0ABX8SJI7_9ACTN</name>
<dbReference type="Pfam" id="PF00890">
    <property type="entry name" value="FAD_binding_2"/>
    <property type="match status" value="1"/>
</dbReference>
<dbReference type="InterPro" id="IPR009158">
    <property type="entry name" value="G3P_DH_GlpB_su"/>
</dbReference>
<dbReference type="NCBIfam" id="NF003724">
    <property type="entry name" value="PRK05329.2-3"/>
    <property type="match status" value="1"/>
</dbReference>
<evidence type="ECO:0000256" key="1">
    <source>
        <dbReference type="ARBA" id="ARBA00022630"/>
    </source>
</evidence>
<dbReference type="NCBIfam" id="TIGR03378">
    <property type="entry name" value="glycerol3P_GlpB"/>
    <property type="match status" value="1"/>
</dbReference>
<feature type="domain" description="FAD-dependent oxidoreductase 2 FAD-binding" evidence="3">
    <location>
        <begin position="3"/>
        <end position="414"/>
    </location>
</feature>
<dbReference type="GO" id="GO:0004368">
    <property type="term" value="F:glycerol-3-phosphate dehydrogenase (quinone) activity"/>
    <property type="evidence" value="ECO:0007669"/>
    <property type="project" value="UniProtKB-EC"/>
</dbReference>
<gene>
    <name evidence="4" type="primary">glpB</name>
    <name evidence="4" type="ORF">KDB89_13970</name>
</gene>
<proteinExistence type="predicted"/>
<keyword evidence="1" id="KW-0285">Flavoprotein</keyword>
<dbReference type="EMBL" id="CP079216">
    <property type="protein sequence ID" value="QXT62815.1"/>
    <property type="molecule type" value="Genomic_DNA"/>
</dbReference>
<evidence type="ECO:0000259" key="3">
    <source>
        <dbReference type="Pfam" id="PF00890"/>
    </source>
</evidence>
<dbReference type="InterPro" id="IPR003953">
    <property type="entry name" value="FAD-dep_OxRdtase_2_FAD-bd"/>
</dbReference>
<reference evidence="4 5" key="1">
    <citation type="submission" date="2021-07" db="EMBL/GenBank/DDBJ databases">
        <title>complete genome sequencing of Tessaracoccus sp.J1M15.</title>
        <authorList>
            <person name="Bae J.-W."/>
            <person name="Kim D.-y."/>
        </authorList>
    </citation>
    <scope>NUCLEOTIDE SEQUENCE [LARGE SCALE GENOMIC DNA]</scope>
    <source>
        <strain evidence="4 5">J1M15</strain>
    </source>
</reference>
<evidence type="ECO:0000256" key="2">
    <source>
        <dbReference type="ARBA" id="ARBA00023002"/>
    </source>
</evidence>
<dbReference type="EC" id="1.1.5.3" evidence="4"/>
<organism evidence="4 5">
    <name type="scientific">Tessaracoccus palaemonis</name>
    <dbReference type="NCBI Taxonomy" id="2829499"/>
    <lineage>
        <taxon>Bacteria</taxon>
        <taxon>Bacillati</taxon>
        <taxon>Actinomycetota</taxon>
        <taxon>Actinomycetes</taxon>
        <taxon>Propionibacteriales</taxon>
        <taxon>Propionibacteriaceae</taxon>
        <taxon>Tessaracoccus</taxon>
    </lineage>
</organism>
<keyword evidence="5" id="KW-1185">Reference proteome</keyword>
<dbReference type="RefSeq" id="WP_219082051.1">
    <property type="nucleotide sequence ID" value="NZ_CP079216.1"/>
</dbReference>
<protein>
    <submittedName>
        <fullName evidence="4">Glycerol-3-phosphate dehydrogenase subunit GlpB</fullName>
        <ecNumber evidence="4">1.1.5.3</ecNumber>
    </submittedName>
</protein>
<dbReference type="PIRSF" id="PIRSF000141">
    <property type="entry name" value="Anaerobic_G3P_dh"/>
    <property type="match status" value="1"/>
</dbReference>